<proteinExistence type="predicted"/>
<dbReference type="AlphaFoldDB" id="A0A1I7HCH5"/>
<organism evidence="3 4">
    <name type="scientific">Pseudoduganella namucuonensis</name>
    <dbReference type="NCBI Taxonomy" id="1035707"/>
    <lineage>
        <taxon>Bacteria</taxon>
        <taxon>Pseudomonadati</taxon>
        <taxon>Pseudomonadota</taxon>
        <taxon>Betaproteobacteria</taxon>
        <taxon>Burkholderiales</taxon>
        <taxon>Oxalobacteraceae</taxon>
        <taxon>Telluria group</taxon>
        <taxon>Pseudoduganella</taxon>
    </lineage>
</organism>
<evidence type="ECO:0000313" key="3">
    <source>
        <dbReference type="EMBL" id="SFU58444.1"/>
    </source>
</evidence>
<keyword evidence="4" id="KW-1185">Reference proteome</keyword>
<keyword evidence="2" id="KW-0378">Hydrolase</keyword>
<gene>
    <name evidence="3" type="ORF">SAMN05216552_1005168</name>
</gene>
<accession>A0A1I7HCH5</accession>
<keyword evidence="1" id="KW-0145">Chemotaxis</keyword>
<dbReference type="Gene3D" id="3.30.1330.200">
    <property type="match status" value="1"/>
</dbReference>
<dbReference type="RefSeq" id="WP_093554944.1">
    <property type="nucleotide sequence ID" value="NZ_FPBO01000005.1"/>
</dbReference>
<dbReference type="PANTHER" id="PTHR35147:SF1">
    <property type="entry name" value="CHEMORECEPTOR GLUTAMINE DEAMIDASE CHED-RELATED"/>
    <property type="match status" value="1"/>
</dbReference>
<reference evidence="4" key="1">
    <citation type="submission" date="2016-10" db="EMBL/GenBank/DDBJ databases">
        <authorList>
            <person name="Varghese N."/>
            <person name="Submissions S."/>
        </authorList>
    </citation>
    <scope>NUCLEOTIDE SEQUENCE [LARGE SCALE GENOMIC DNA]</scope>
    <source>
        <strain evidence="4">CGMCC 1.11014</strain>
    </source>
</reference>
<dbReference type="PANTHER" id="PTHR35147">
    <property type="entry name" value="CHEMORECEPTOR GLUTAMINE DEAMIDASE CHED-RELATED"/>
    <property type="match status" value="1"/>
</dbReference>
<evidence type="ECO:0000256" key="1">
    <source>
        <dbReference type="ARBA" id="ARBA00022500"/>
    </source>
</evidence>
<dbReference type="STRING" id="1035707.SAMN05216552_1005168"/>
<dbReference type="CDD" id="cd16352">
    <property type="entry name" value="CheD"/>
    <property type="match status" value="1"/>
</dbReference>
<dbReference type="InterPro" id="IPR038592">
    <property type="entry name" value="CheD-like_sf"/>
</dbReference>
<protein>
    <submittedName>
        <fullName evidence="3">Chemotaxis protein CheD</fullName>
    </submittedName>
</protein>
<dbReference type="InterPro" id="IPR011324">
    <property type="entry name" value="Cytotoxic_necrot_fac-like_cat"/>
</dbReference>
<evidence type="ECO:0000313" key="4">
    <source>
        <dbReference type="Proteomes" id="UP000199391"/>
    </source>
</evidence>
<dbReference type="EMBL" id="FPBO01000005">
    <property type="protein sequence ID" value="SFU58444.1"/>
    <property type="molecule type" value="Genomic_DNA"/>
</dbReference>
<dbReference type="OrthoDB" id="7838801at2"/>
<name>A0A1I7HCH5_9BURK</name>
<sequence length="186" mass="18988">MAGPAQPAGATLARAPATLPREVGMGRLAAGSRGDTLVAVLGSCVGLALLWPQGGRCALAHCLLPAAPPGERGMGARYVDQAVPSMLTVLGATPADYADIDVVVAGGASMLGPGTGLLTVGRQNIVAALAVLQRYGLRVTDSDLGGHAGRRMLIDCARYQCAIQTITTPALEAADHGKHRHRSARH</sequence>
<dbReference type="GO" id="GO:0006935">
    <property type="term" value="P:chemotaxis"/>
    <property type="evidence" value="ECO:0007669"/>
    <property type="project" value="UniProtKB-KW"/>
</dbReference>
<dbReference type="InterPro" id="IPR005659">
    <property type="entry name" value="Chemorcpt_Glu_NH3ase_CheD"/>
</dbReference>
<dbReference type="Proteomes" id="UP000199391">
    <property type="component" value="Unassembled WGS sequence"/>
</dbReference>
<dbReference type="GO" id="GO:0050568">
    <property type="term" value="F:protein-glutamine glutaminase activity"/>
    <property type="evidence" value="ECO:0007669"/>
    <property type="project" value="InterPro"/>
</dbReference>
<evidence type="ECO:0000256" key="2">
    <source>
        <dbReference type="ARBA" id="ARBA00022801"/>
    </source>
</evidence>
<dbReference type="SUPFAM" id="SSF64438">
    <property type="entry name" value="CNF1/YfiH-like putative cysteine hydrolases"/>
    <property type="match status" value="1"/>
</dbReference>
<dbReference type="Pfam" id="PF03975">
    <property type="entry name" value="CheD"/>
    <property type="match status" value="1"/>
</dbReference>